<comment type="similarity">
    <text evidence="6">Belongs to the class I-like SAM-binding methyltransferase superfamily. RsmB/NOP family.</text>
</comment>
<dbReference type="InterPro" id="IPR023267">
    <property type="entry name" value="RCMT"/>
</dbReference>
<feature type="domain" description="SAM-dependent MTase RsmB/NOP-type" evidence="7">
    <location>
        <begin position="1"/>
        <end position="296"/>
    </location>
</feature>
<keyword evidence="2 6" id="KW-0489">Methyltransferase</keyword>
<dbReference type="HOGENOM" id="CLU_005316_6_0_10"/>
<dbReference type="STRING" id="927665.HMPREF1535_00559"/>
<name>A0A0F5JPE7_9BACT</name>
<evidence type="ECO:0000256" key="3">
    <source>
        <dbReference type="ARBA" id="ARBA00022679"/>
    </source>
</evidence>
<dbReference type="Gene3D" id="2.30.130.60">
    <property type="match status" value="1"/>
</dbReference>
<dbReference type="Proteomes" id="UP000033047">
    <property type="component" value="Unassembled WGS sequence"/>
</dbReference>
<dbReference type="PANTHER" id="PTHR22807">
    <property type="entry name" value="NOP2 YEAST -RELATED NOL1/NOP2/FMU SUN DOMAIN-CONTAINING"/>
    <property type="match status" value="1"/>
</dbReference>
<dbReference type="Gene3D" id="3.40.50.150">
    <property type="entry name" value="Vaccinia Virus protein VP39"/>
    <property type="match status" value="1"/>
</dbReference>
<evidence type="ECO:0000256" key="1">
    <source>
        <dbReference type="ARBA" id="ARBA00022490"/>
    </source>
</evidence>
<keyword evidence="4 6" id="KW-0949">S-adenosyl-L-methionine</keyword>
<evidence type="ECO:0000313" key="8">
    <source>
        <dbReference type="EMBL" id="KKB59475.1"/>
    </source>
</evidence>
<gene>
    <name evidence="8" type="ORF">HMPREF1535_00559</name>
</gene>
<feature type="binding site" evidence="6">
    <location>
        <position position="162"/>
    </location>
    <ligand>
        <name>S-adenosyl-L-methionine</name>
        <dbReference type="ChEBI" id="CHEBI:59789"/>
    </ligand>
</feature>
<feature type="active site" description="Nucleophile" evidence="6">
    <location>
        <position position="232"/>
    </location>
</feature>
<dbReference type="PATRIC" id="fig|927665.4.peg.564"/>
<dbReference type="AlphaFoldDB" id="A0A0F5JPE7"/>
<keyword evidence="3 6" id="KW-0808">Transferase</keyword>
<sequence>MPNKQNKMALPIEFITRTRALLGEEYDKLEAALQADVPVSIRINRNKGTKAPSTPQVGWSETGYYLPERLSFTFDPLFHAGAYYVQEASSMFLEQAIRNFVSEPVKCLDLCAAPGGKSTHLLNLLPEGSLLVSNEVIRTRSNILAENITKWGNPNNIVTNNDPEDIGRLTHLFDVIVTDVPCSGEGMFRKDTDSTGEWSVANVNLCAARQRRIIHDIWNALKPGGLLIYSTCTYNTEEDEDNIHYIIEELGAEALSIPIREEWQITGPLRHAHPVYRFFPHKTKGEGFFLAALRKASGEVDEIIRPKSKNKKDKGKAAPVIPPVVNKWIQEPDSFRMEIFNDTIQAIPSIHYDTWLLLSTQLRIVSAGIRIGEIKGKDILPAHSLALSTALNKEAFTCAEVSWDDAIKYLKKEVLLLPAEIEKGYVLVCYQGFPVGFVKHLGKRANNLYPQEWRIRTGYMPEQVLLLTDYLQKR</sequence>
<dbReference type="InterPro" id="IPR001678">
    <property type="entry name" value="MeTrfase_RsmB-F_NOP2_dom"/>
</dbReference>
<accession>A0A0F5JPE7</accession>
<evidence type="ECO:0000256" key="5">
    <source>
        <dbReference type="ARBA" id="ARBA00022884"/>
    </source>
</evidence>
<feature type="binding site" evidence="6">
    <location>
        <position position="135"/>
    </location>
    <ligand>
        <name>S-adenosyl-L-methionine</name>
        <dbReference type="ChEBI" id="CHEBI:59789"/>
    </ligand>
</feature>
<comment type="caution">
    <text evidence="8">The sequence shown here is derived from an EMBL/GenBank/DDBJ whole genome shotgun (WGS) entry which is preliminary data.</text>
</comment>
<dbReference type="InterPro" id="IPR031341">
    <property type="entry name" value="Methyltr_RsmF_N"/>
</dbReference>
<reference evidence="8 9" key="1">
    <citation type="submission" date="2013-04" db="EMBL/GenBank/DDBJ databases">
        <title>The Genome Sequence of Parabacteroides goldsteinii DSM 19448.</title>
        <authorList>
            <consortium name="The Broad Institute Genomics Platform"/>
            <person name="Earl A."/>
            <person name="Ward D."/>
            <person name="Feldgarden M."/>
            <person name="Gevers D."/>
            <person name="Martens E."/>
            <person name="Sakamoto M."/>
            <person name="Benno Y."/>
            <person name="Song Y."/>
            <person name="Liu C."/>
            <person name="Lee J."/>
            <person name="Bolanos M."/>
            <person name="Vaisanen M.L."/>
            <person name="Finegold S.M."/>
            <person name="Walker B."/>
            <person name="Young S."/>
            <person name="Zeng Q."/>
            <person name="Gargeya S."/>
            <person name="Fitzgerald M."/>
            <person name="Haas B."/>
            <person name="Abouelleil A."/>
            <person name="Allen A.W."/>
            <person name="Alvarado L."/>
            <person name="Arachchi H.M."/>
            <person name="Berlin A.M."/>
            <person name="Chapman S.B."/>
            <person name="Gainer-Dewar J."/>
            <person name="Goldberg J."/>
            <person name="Griggs A."/>
            <person name="Gujja S."/>
            <person name="Hansen M."/>
            <person name="Howarth C."/>
            <person name="Imamovic A."/>
            <person name="Ireland A."/>
            <person name="Larimer J."/>
            <person name="McCowan C."/>
            <person name="Murphy C."/>
            <person name="Pearson M."/>
            <person name="Poon T.W."/>
            <person name="Priest M."/>
            <person name="Roberts A."/>
            <person name="Saif S."/>
            <person name="Shea T."/>
            <person name="Sisk P."/>
            <person name="Sykes S."/>
            <person name="Wortman J."/>
            <person name="Nusbaum C."/>
            <person name="Birren B."/>
        </authorList>
    </citation>
    <scope>NUCLEOTIDE SEQUENCE [LARGE SCALE GENOMIC DNA]</scope>
    <source>
        <strain evidence="8 9">DSM 19448</strain>
    </source>
</reference>
<feature type="binding site" evidence="6">
    <location>
        <position position="179"/>
    </location>
    <ligand>
        <name>S-adenosyl-L-methionine</name>
        <dbReference type="ChEBI" id="CHEBI:59789"/>
    </ligand>
</feature>
<dbReference type="GO" id="GO:0001510">
    <property type="term" value="P:RNA methylation"/>
    <property type="evidence" value="ECO:0007669"/>
    <property type="project" value="InterPro"/>
</dbReference>
<dbReference type="Pfam" id="PF17125">
    <property type="entry name" value="Methyltr_RsmF_N"/>
    <property type="match status" value="1"/>
</dbReference>
<dbReference type="Pfam" id="PF01189">
    <property type="entry name" value="Methyltr_RsmB-F"/>
    <property type="match status" value="1"/>
</dbReference>
<dbReference type="GO" id="GO:0008173">
    <property type="term" value="F:RNA methyltransferase activity"/>
    <property type="evidence" value="ECO:0007669"/>
    <property type="project" value="InterPro"/>
</dbReference>
<dbReference type="GO" id="GO:0003723">
    <property type="term" value="F:RNA binding"/>
    <property type="evidence" value="ECO:0007669"/>
    <property type="project" value="UniProtKB-UniRule"/>
</dbReference>
<dbReference type="Pfam" id="PF13636">
    <property type="entry name" value="Methyltranf_PUA"/>
    <property type="match status" value="1"/>
</dbReference>
<dbReference type="Gene3D" id="3.30.70.1170">
    <property type="entry name" value="Sun protein, domain 3"/>
    <property type="match status" value="1"/>
</dbReference>
<keyword evidence="1" id="KW-0963">Cytoplasm</keyword>
<dbReference type="PRINTS" id="PR02008">
    <property type="entry name" value="RCMTFAMILY"/>
</dbReference>
<dbReference type="SUPFAM" id="SSF53335">
    <property type="entry name" value="S-adenosyl-L-methionine-dependent methyltransferases"/>
    <property type="match status" value="1"/>
</dbReference>
<dbReference type="InterPro" id="IPR027391">
    <property type="entry name" value="Nol1_Nop2_Fmu_2"/>
</dbReference>
<evidence type="ECO:0000256" key="2">
    <source>
        <dbReference type="ARBA" id="ARBA00022603"/>
    </source>
</evidence>
<evidence type="ECO:0000313" key="9">
    <source>
        <dbReference type="Proteomes" id="UP000033047"/>
    </source>
</evidence>
<protein>
    <recommendedName>
        <fullName evidence="7">SAM-dependent MTase RsmB/NOP-type domain-containing protein</fullName>
    </recommendedName>
</protein>
<evidence type="ECO:0000259" key="7">
    <source>
        <dbReference type="PROSITE" id="PS51686"/>
    </source>
</evidence>
<dbReference type="EMBL" id="AQHV01000002">
    <property type="protein sequence ID" value="KKB59475.1"/>
    <property type="molecule type" value="Genomic_DNA"/>
</dbReference>
<dbReference type="PROSITE" id="PS51686">
    <property type="entry name" value="SAM_MT_RSMB_NOP"/>
    <property type="match status" value="1"/>
</dbReference>
<evidence type="ECO:0000256" key="4">
    <source>
        <dbReference type="ARBA" id="ARBA00022691"/>
    </source>
</evidence>
<evidence type="ECO:0000256" key="6">
    <source>
        <dbReference type="PROSITE-ProRule" id="PRU01023"/>
    </source>
</evidence>
<dbReference type="InterPro" id="IPR049560">
    <property type="entry name" value="MeTrfase_RsmB-F_NOP2_cat"/>
</dbReference>
<dbReference type="InterPro" id="IPR029063">
    <property type="entry name" value="SAM-dependent_MTases_sf"/>
</dbReference>
<dbReference type="PANTHER" id="PTHR22807:SF30">
    <property type="entry name" value="28S RRNA (CYTOSINE(4447)-C(5))-METHYLTRANSFERASE-RELATED"/>
    <property type="match status" value="1"/>
</dbReference>
<proteinExistence type="inferred from homology"/>
<feature type="binding site" evidence="6">
    <location>
        <begin position="111"/>
        <end position="117"/>
    </location>
    <ligand>
        <name>S-adenosyl-L-methionine</name>
        <dbReference type="ChEBI" id="CHEBI:59789"/>
    </ligand>
</feature>
<keyword evidence="5 6" id="KW-0694">RNA-binding</keyword>
<organism evidence="8 9">
    <name type="scientific">Parabacteroides goldsteinii DSM 19448 = WAL 12034</name>
    <dbReference type="NCBI Taxonomy" id="927665"/>
    <lineage>
        <taxon>Bacteria</taxon>
        <taxon>Pseudomonadati</taxon>
        <taxon>Bacteroidota</taxon>
        <taxon>Bacteroidia</taxon>
        <taxon>Bacteroidales</taxon>
        <taxon>Tannerellaceae</taxon>
        <taxon>Parabacteroides</taxon>
    </lineage>
</organism>